<evidence type="ECO:0000256" key="1">
    <source>
        <dbReference type="ARBA" id="ARBA00009574"/>
    </source>
</evidence>
<dbReference type="GeneID" id="25266409"/>
<dbReference type="InterPro" id="IPR018791">
    <property type="entry name" value="UV_resistance/autophagy_Atg14"/>
</dbReference>
<sequence length="506" mass="55629">MERESYTVHDINELLMAQNEYALAKLEWRGAEERTKHILFDDDQEFGLRKHRSIQHHATSVAQATIKAEQSELDSLRAQLDNARNSLIRRRARLENARRLLSGEVRPGIERLRERIEQSGQERTAICGRIRKRRKQLLSALEEIYPIEVVEPSILLFSIAGVPLPNLSDTSLTQLSLSASLNNSAGKLEEQLCNDDDTVSSALGLCAQLLVLLSSYLCIPLHYTIAPAGSRSVIHDAISAIQGPRVFPLYAKGMERYRFEYALFLMQKNTEQLCSQLNVAVLDIRHMLPNIKNVIVSFLSSSGSESSWMDQRGRRRVADDDPTASEITLRDLSPACSLHKHIHNAHARANGAADDHSKEEEQGRHSNSRSGKVGKFDRTSRRHFAPSPLAPRKEAAAWSKAASKRLVSASNTTGPEAEGRSEEAAARASALQKGQKASPRQEAQTQGSSFAWLTWRGTQAASAAAAAAVVGSGHKEEIGKDAEGTGNTNGYAKPADPPVIRSLGAK</sequence>
<dbReference type="GO" id="GO:0005768">
    <property type="term" value="C:endosome"/>
    <property type="evidence" value="ECO:0007669"/>
    <property type="project" value="TreeGrafter"/>
</dbReference>
<dbReference type="Pfam" id="PF10186">
    <property type="entry name" value="ATG14"/>
    <property type="match status" value="1"/>
</dbReference>
<evidence type="ECO:0000256" key="5">
    <source>
        <dbReference type="SAM" id="MobiDB-lite"/>
    </source>
</evidence>
<gene>
    <name evidence="6" type="ORF">K437DRAFT_273097</name>
</gene>
<dbReference type="GO" id="GO:0000149">
    <property type="term" value="F:SNARE binding"/>
    <property type="evidence" value="ECO:0007669"/>
    <property type="project" value="TreeGrafter"/>
</dbReference>
<keyword evidence="7" id="KW-1185">Reference proteome</keyword>
<dbReference type="GO" id="GO:0035493">
    <property type="term" value="P:SNARE complex assembly"/>
    <property type="evidence" value="ECO:0007669"/>
    <property type="project" value="TreeGrafter"/>
</dbReference>
<feature type="compositionally biased region" description="Basic and acidic residues" evidence="5">
    <location>
        <begin position="353"/>
        <end position="364"/>
    </location>
</feature>
<evidence type="ECO:0000256" key="2">
    <source>
        <dbReference type="ARBA" id="ARBA00013807"/>
    </source>
</evidence>
<dbReference type="AlphaFoldDB" id="A0A066WCY1"/>
<dbReference type="GO" id="GO:0032991">
    <property type="term" value="C:protein-containing complex"/>
    <property type="evidence" value="ECO:0007669"/>
    <property type="project" value="UniProtKB-ARBA"/>
</dbReference>
<keyword evidence="3 4" id="KW-0175">Coiled coil</keyword>
<dbReference type="GO" id="GO:0000323">
    <property type="term" value="C:lytic vacuole"/>
    <property type="evidence" value="ECO:0007669"/>
    <property type="project" value="TreeGrafter"/>
</dbReference>
<dbReference type="RefSeq" id="XP_013244488.1">
    <property type="nucleotide sequence ID" value="XM_013389034.1"/>
</dbReference>
<dbReference type="STRING" id="1037660.A0A066WCY1"/>
<feature type="region of interest" description="Disordered" evidence="5">
    <location>
        <begin position="347"/>
        <end position="447"/>
    </location>
</feature>
<dbReference type="FunCoup" id="A0A066WCY1">
    <property type="interactions" value="12"/>
</dbReference>
<feature type="coiled-coil region" evidence="4">
    <location>
        <begin position="66"/>
        <end position="100"/>
    </location>
</feature>
<dbReference type="HOGENOM" id="CLU_538822_0_0_1"/>
<dbReference type="OrthoDB" id="72772at2759"/>
<reference evidence="6 7" key="1">
    <citation type="submission" date="2014-05" db="EMBL/GenBank/DDBJ databases">
        <title>Draft genome sequence of a rare smut relative, Tilletiaria anomala UBC 951.</title>
        <authorList>
            <consortium name="DOE Joint Genome Institute"/>
            <person name="Toome M."/>
            <person name="Kuo A."/>
            <person name="Henrissat B."/>
            <person name="Lipzen A."/>
            <person name="Tritt A."/>
            <person name="Yoshinaga Y."/>
            <person name="Zane M."/>
            <person name="Barry K."/>
            <person name="Grigoriev I.V."/>
            <person name="Spatafora J.W."/>
            <person name="Aimea M.C."/>
        </authorList>
    </citation>
    <scope>NUCLEOTIDE SEQUENCE [LARGE SCALE GENOMIC DNA]</scope>
    <source>
        <strain evidence="6 7">UBC 951</strain>
    </source>
</reference>
<dbReference type="EMBL" id="JMSN01000019">
    <property type="protein sequence ID" value="KDN50363.1"/>
    <property type="molecule type" value="Genomic_DNA"/>
</dbReference>
<dbReference type="Proteomes" id="UP000027361">
    <property type="component" value="Unassembled WGS sequence"/>
</dbReference>
<comment type="caution">
    <text evidence="6">The sequence shown here is derived from an EMBL/GenBank/DDBJ whole genome shotgun (WGS) entry which is preliminary data.</text>
</comment>
<protein>
    <recommendedName>
        <fullName evidence="2">Autophagy-related protein 14</fullName>
    </recommendedName>
</protein>
<accession>A0A066WCY1</accession>
<dbReference type="InParanoid" id="A0A066WCY1"/>
<dbReference type="PANTHER" id="PTHR15157">
    <property type="entry name" value="UV RADIATION RESISTANCE-ASSOCIATED GENE PROTEIN"/>
    <property type="match status" value="1"/>
</dbReference>
<evidence type="ECO:0000313" key="7">
    <source>
        <dbReference type="Proteomes" id="UP000027361"/>
    </source>
</evidence>
<dbReference type="PANTHER" id="PTHR15157:SF5">
    <property type="entry name" value="UV RADIATION RESISTANCE-ASSOCIATED GENE PROTEIN"/>
    <property type="match status" value="1"/>
</dbReference>
<evidence type="ECO:0000313" key="6">
    <source>
        <dbReference type="EMBL" id="KDN50363.1"/>
    </source>
</evidence>
<feature type="region of interest" description="Disordered" evidence="5">
    <location>
        <begin position="304"/>
        <end position="326"/>
    </location>
</feature>
<organism evidence="6 7">
    <name type="scientific">Tilletiaria anomala (strain ATCC 24038 / CBS 436.72 / UBC 951)</name>
    <dbReference type="NCBI Taxonomy" id="1037660"/>
    <lineage>
        <taxon>Eukaryota</taxon>
        <taxon>Fungi</taxon>
        <taxon>Dikarya</taxon>
        <taxon>Basidiomycota</taxon>
        <taxon>Ustilaginomycotina</taxon>
        <taxon>Exobasidiomycetes</taxon>
        <taxon>Georgefischeriales</taxon>
        <taxon>Tilletiariaceae</taxon>
        <taxon>Tilletiaria</taxon>
    </lineage>
</organism>
<comment type="similarity">
    <text evidence="1">Belongs to the ATG14 family.</text>
</comment>
<feature type="region of interest" description="Disordered" evidence="5">
    <location>
        <begin position="473"/>
        <end position="506"/>
    </location>
</feature>
<proteinExistence type="inferred from homology"/>
<feature type="compositionally biased region" description="Basic and acidic residues" evidence="5">
    <location>
        <begin position="473"/>
        <end position="483"/>
    </location>
</feature>
<name>A0A066WCY1_TILAU</name>
<evidence type="ECO:0000256" key="3">
    <source>
        <dbReference type="ARBA" id="ARBA00023054"/>
    </source>
</evidence>
<evidence type="ECO:0000256" key="4">
    <source>
        <dbReference type="SAM" id="Coils"/>
    </source>
</evidence>